<accession>A0ABW2DFR2</accession>
<dbReference type="PANTHER" id="PTHR43592">
    <property type="entry name" value="CAAX AMINO TERMINAL PROTEASE"/>
    <property type="match status" value="1"/>
</dbReference>
<keyword evidence="1" id="KW-0472">Membrane</keyword>
<feature type="transmembrane region" description="Helical" evidence="1">
    <location>
        <begin position="104"/>
        <end position="125"/>
    </location>
</feature>
<reference evidence="4" key="1">
    <citation type="journal article" date="2019" name="Int. J. Syst. Evol. Microbiol.">
        <title>The Global Catalogue of Microorganisms (GCM) 10K type strain sequencing project: providing services to taxonomists for standard genome sequencing and annotation.</title>
        <authorList>
            <consortium name="The Broad Institute Genomics Platform"/>
            <consortium name="The Broad Institute Genome Sequencing Center for Infectious Disease"/>
            <person name="Wu L."/>
            <person name="Ma J."/>
        </authorList>
    </citation>
    <scope>NUCLEOTIDE SEQUENCE [LARGE SCALE GENOMIC DNA]</scope>
    <source>
        <strain evidence="4">CGMCC 4.7393</strain>
    </source>
</reference>
<keyword evidence="1" id="KW-0812">Transmembrane</keyword>
<gene>
    <name evidence="3" type="ORF">ACFQHR_03760</name>
</gene>
<dbReference type="Proteomes" id="UP001596405">
    <property type="component" value="Unassembled WGS sequence"/>
</dbReference>
<protein>
    <submittedName>
        <fullName evidence="3">CPBP family intramembrane glutamic endopeptidase</fullName>
        <ecNumber evidence="3">3.4.-.-</ecNumber>
    </submittedName>
</protein>
<evidence type="ECO:0000313" key="3">
    <source>
        <dbReference type="EMBL" id="MFC6996722.1"/>
    </source>
</evidence>
<organism evidence="3 4">
    <name type="scientific">Rufibacter roseus</name>
    <dbReference type="NCBI Taxonomy" id="1567108"/>
    <lineage>
        <taxon>Bacteria</taxon>
        <taxon>Pseudomonadati</taxon>
        <taxon>Bacteroidota</taxon>
        <taxon>Cytophagia</taxon>
        <taxon>Cytophagales</taxon>
        <taxon>Hymenobacteraceae</taxon>
        <taxon>Rufibacter</taxon>
    </lineage>
</organism>
<feature type="transmembrane region" description="Helical" evidence="1">
    <location>
        <begin position="203"/>
        <end position="222"/>
    </location>
</feature>
<evidence type="ECO:0000259" key="2">
    <source>
        <dbReference type="Pfam" id="PF02517"/>
    </source>
</evidence>
<evidence type="ECO:0000256" key="1">
    <source>
        <dbReference type="SAM" id="Phobius"/>
    </source>
</evidence>
<feature type="domain" description="CAAX prenyl protease 2/Lysostaphin resistance protein A-like" evidence="2">
    <location>
        <begin position="168"/>
        <end position="254"/>
    </location>
</feature>
<proteinExistence type="predicted"/>
<feature type="transmembrane region" description="Helical" evidence="1">
    <location>
        <begin position="12"/>
        <end position="37"/>
    </location>
</feature>
<dbReference type="RefSeq" id="WP_066623679.1">
    <property type="nucleotide sequence ID" value="NZ_JBHSYQ010000003.1"/>
</dbReference>
<feature type="transmembrane region" description="Helical" evidence="1">
    <location>
        <begin position="164"/>
        <end position="182"/>
    </location>
</feature>
<keyword evidence="3" id="KW-0378">Hydrolase</keyword>
<keyword evidence="4" id="KW-1185">Reference proteome</keyword>
<feature type="transmembrane region" description="Helical" evidence="1">
    <location>
        <begin position="65"/>
        <end position="84"/>
    </location>
</feature>
<name>A0ABW2DFR2_9BACT</name>
<sequence length="323" mass="36345">MKGFMPQRLHPLMSILLLIAFVAMGMLIGMFAATVALKLGFGYSLDQVAQIMQTPTDFPEGRNALLIYQGITHLFGFTLSALVLTKITSRFPENFLSPRPSVPLGLLLLSGLLIVLIMPANSWLIEWNANFKFPDFLEWFEKGAKETEERLKVLTQYLTQFDSVGAMLFGILIIAVLPAIGEELVFRGVLQQELIRWSKNHHVGIWVAGFLFGAIHMQFYGFFPRMALGVVLGYLYFWSGNIWVPILGHFMNNGFTVLMLYLQQQGAIEIDVESTDATTWPISLASLLISAAVLYFLRNTYRRLPSVPEAGNPVSDPFFRNEP</sequence>
<comment type="caution">
    <text evidence="3">The sequence shown here is derived from an EMBL/GenBank/DDBJ whole genome shotgun (WGS) entry which is preliminary data.</text>
</comment>
<dbReference type="EC" id="3.4.-.-" evidence="3"/>
<dbReference type="GO" id="GO:0016787">
    <property type="term" value="F:hydrolase activity"/>
    <property type="evidence" value="ECO:0007669"/>
    <property type="project" value="UniProtKB-KW"/>
</dbReference>
<keyword evidence="1" id="KW-1133">Transmembrane helix</keyword>
<dbReference type="EMBL" id="JBHSYQ010000003">
    <property type="protein sequence ID" value="MFC6996722.1"/>
    <property type="molecule type" value="Genomic_DNA"/>
</dbReference>
<dbReference type="InterPro" id="IPR003675">
    <property type="entry name" value="Rce1/LyrA-like_dom"/>
</dbReference>
<evidence type="ECO:0000313" key="4">
    <source>
        <dbReference type="Proteomes" id="UP001596405"/>
    </source>
</evidence>
<feature type="transmembrane region" description="Helical" evidence="1">
    <location>
        <begin position="274"/>
        <end position="297"/>
    </location>
</feature>
<dbReference type="PANTHER" id="PTHR43592:SF15">
    <property type="entry name" value="CAAX AMINO TERMINAL PROTEASE FAMILY PROTEIN"/>
    <property type="match status" value="1"/>
</dbReference>
<dbReference type="Pfam" id="PF02517">
    <property type="entry name" value="Rce1-like"/>
    <property type="match status" value="1"/>
</dbReference>